<geneLocation type="plasmid" evidence="2">
    <name>pTiAB3</name>
</geneLocation>
<name>Q00428_AGRTU</name>
<feature type="region of interest" description="Disordered" evidence="1">
    <location>
        <begin position="84"/>
        <end position="103"/>
    </location>
</feature>
<reference evidence="2" key="1">
    <citation type="journal article" date="1991" name="Plant Mol. Biol.">
        <title>Sequence of the iaa and ipt region of different Agrobacterium tumefaciens biotype III octopine strains: reconstruction of octopine Ti plasmid evolution.</title>
        <authorList>
            <person name="Paulus F."/>
            <person name="Canady J."/>
            <person name="Vincent F."/>
            <person name="Bonnard G."/>
            <person name="Kares C."/>
            <person name="Otten L."/>
        </authorList>
    </citation>
    <scope>NUCLEOTIDE SEQUENCE</scope>
    <source>
        <strain evidence="2">AB3</strain>
        <plasmid evidence="2">pTiAB3</plasmid>
    </source>
</reference>
<evidence type="ECO:0000256" key="1">
    <source>
        <dbReference type="SAM" id="MobiDB-lite"/>
    </source>
</evidence>
<proteinExistence type="predicted"/>
<dbReference type="EMBL" id="X53945">
    <property type="protein sequence ID" value="CAA37890.1"/>
    <property type="molecule type" value="Genomic_DNA"/>
</dbReference>
<dbReference type="AlphaFoldDB" id="Q00428"/>
<evidence type="ECO:0000313" key="2">
    <source>
        <dbReference type="EMBL" id="CAA37890.1"/>
    </source>
</evidence>
<feature type="compositionally biased region" description="Low complexity" evidence="1">
    <location>
        <begin position="84"/>
        <end position="95"/>
    </location>
</feature>
<organism evidence="2">
    <name type="scientific">Agrobacterium tumefaciens</name>
    <dbReference type="NCBI Taxonomy" id="358"/>
    <lineage>
        <taxon>Bacteria</taxon>
        <taxon>Pseudomonadati</taxon>
        <taxon>Pseudomonadota</taxon>
        <taxon>Alphaproteobacteria</taxon>
        <taxon>Hyphomicrobiales</taxon>
        <taxon>Rhizobiaceae</taxon>
        <taxon>Rhizobium/Agrobacterium group</taxon>
        <taxon>Agrobacterium</taxon>
        <taxon>Agrobacterium tumefaciens complex</taxon>
    </lineage>
</organism>
<sequence length="103" mass="11372">MPMADRSVSHSQPVKPMMVAWQNHCYRQSPRVRSCWRTRPTIPTRSEHLQSKGRHGPIFLPRAIGREASLSANGFTDSAISLSVSSANSNSSEASQPVTTKTH</sequence>
<accession>Q00428</accession>
<dbReference type="PIR" id="S14987">
    <property type="entry name" value="S14987"/>
</dbReference>
<protein>
    <submittedName>
        <fullName evidence="2">A.tumefaciens Ti plasmid DNA insertion sequence IS869</fullName>
    </submittedName>
</protein>
<keyword evidence="2" id="KW-0614">Plasmid</keyword>